<reference evidence="2" key="1">
    <citation type="journal article" date="2014" name="Front. Microbiol.">
        <title>High frequency of phylogenetically diverse reductive dehalogenase-homologous genes in deep subseafloor sedimentary metagenomes.</title>
        <authorList>
            <person name="Kawai M."/>
            <person name="Futagami T."/>
            <person name="Toyoda A."/>
            <person name="Takaki Y."/>
            <person name="Nishi S."/>
            <person name="Hori S."/>
            <person name="Arai W."/>
            <person name="Tsubouchi T."/>
            <person name="Morono Y."/>
            <person name="Uchiyama I."/>
            <person name="Ito T."/>
            <person name="Fujiyama A."/>
            <person name="Inagaki F."/>
            <person name="Takami H."/>
        </authorList>
    </citation>
    <scope>NUCLEOTIDE SEQUENCE</scope>
    <source>
        <strain evidence="2">Expedition CK06-06</strain>
    </source>
</reference>
<dbReference type="SUPFAM" id="SSF52833">
    <property type="entry name" value="Thioredoxin-like"/>
    <property type="match status" value="1"/>
</dbReference>
<proteinExistence type="predicted"/>
<dbReference type="InterPro" id="IPR012336">
    <property type="entry name" value="Thioredoxin-like_fold"/>
</dbReference>
<dbReference type="InterPro" id="IPR013766">
    <property type="entry name" value="Thioredoxin_domain"/>
</dbReference>
<dbReference type="PROSITE" id="PS51352">
    <property type="entry name" value="THIOREDOXIN_2"/>
    <property type="match status" value="1"/>
</dbReference>
<accession>X1NC07</accession>
<dbReference type="AlphaFoldDB" id="X1NC07"/>
<sequence>MIVITTVAVVLWLGRYLSGPHAAYNAHPPWIYGTPTARFTVVEFADLQCAYCRMYFPTLHAWIDAHPDVNWEWRHLPLAEHEPAATQAARLAECAGEFGGPRLFWWTVQWLYQHPSEQIAHPDALYQPPAAEAIRACLQSDRPGAIVRRQLTEATQEAITATPTLRLLDRRDGRAVTIAGMVSPDVLSSAVDALATSN</sequence>
<evidence type="ECO:0000259" key="1">
    <source>
        <dbReference type="PROSITE" id="PS51352"/>
    </source>
</evidence>
<dbReference type="InterPro" id="IPR036249">
    <property type="entry name" value="Thioredoxin-like_sf"/>
</dbReference>
<feature type="domain" description="Thioredoxin" evidence="1">
    <location>
        <begin position="17"/>
        <end position="196"/>
    </location>
</feature>
<protein>
    <recommendedName>
        <fullName evidence="1">Thioredoxin domain-containing protein</fullName>
    </recommendedName>
</protein>
<gene>
    <name evidence="2" type="ORF">S06H3_50184</name>
</gene>
<dbReference type="CDD" id="cd02972">
    <property type="entry name" value="DsbA_family"/>
    <property type="match status" value="1"/>
</dbReference>
<comment type="caution">
    <text evidence="2">The sequence shown here is derived from an EMBL/GenBank/DDBJ whole genome shotgun (WGS) entry which is preliminary data.</text>
</comment>
<dbReference type="EMBL" id="BARV01031746">
    <property type="protein sequence ID" value="GAI41163.1"/>
    <property type="molecule type" value="Genomic_DNA"/>
</dbReference>
<dbReference type="Gene3D" id="3.40.30.10">
    <property type="entry name" value="Glutaredoxin"/>
    <property type="match status" value="1"/>
</dbReference>
<name>X1NC07_9ZZZZ</name>
<evidence type="ECO:0000313" key="2">
    <source>
        <dbReference type="EMBL" id="GAI41163.1"/>
    </source>
</evidence>
<dbReference type="Pfam" id="PF13462">
    <property type="entry name" value="Thioredoxin_4"/>
    <property type="match status" value="1"/>
</dbReference>
<organism evidence="2">
    <name type="scientific">marine sediment metagenome</name>
    <dbReference type="NCBI Taxonomy" id="412755"/>
    <lineage>
        <taxon>unclassified sequences</taxon>
        <taxon>metagenomes</taxon>
        <taxon>ecological metagenomes</taxon>
    </lineage>
</organism>